<evidence type="ECO:0000256" key="7">
    <source>
        <dbReference type="ARBA" id="ARBA00023136"/>
    </source>
</evidence>
<evidence type="ECO:0000259" key="8">
    <source>
        <dbReference type="PROSITE" id="PS50893"/>
    </source>
</evidence>
<dbReference type="PANTHER" id="PTHR43297:SF2">
    <property type="entry name" value="DIPEPTIDE TRANSPORT ATP-BINDING PROTEIN DPPD"/>
    <property type="match status" value="1"/>
</dbReference>
<dbReference type="InterPro" id="IPR003593">
    <property type="entry name" value="AAA+_ATPase"/>
</dbReference>
<sequence>MEHFLEVKNLRVSFTGDIQKSIAVDDVSYYAEPGEVVCFVGESGSGKSVTQLAALQLLPVPPAVIEGGEVWLEGVNIMQYKADSPQMRAVRGGEVGMIFQEPMTSLNPVKTIGVQIMESVILHLKCSREKARERALELLGQVGIPDAAARLNDFPYQFSGGMRQRIMIAIALAASPKVIVADEPTTALDVTTQAQILDLLTSLAAKNNTALILITHNLGIVARYAQRIYVMYAGKIVEEGPAEKIFGHTAHPYTKGLLQAVPRLDDQNRRLVPIDGIGPSPGKRLTGCQFRNRCRYSSEKCCEEQALREIGGGQRSACIWSYEELKEQEKEGAEDERKETEEFGENVLEVKDLRVTYPLRKGILNRKAGELTIIDGISFSIRKGETLGLVGESGCGKTTTAKAILKLLEGTSGRVLLNGRDILPLREKEFRSQRKNIQMIFQDPFSSLDPRKPVEELVGEPLLIHKLVKDRAEYDRRVDELFCLVGLEPSMKNRVAHEFSGGQRQRVGIARALAAAPDIIICDEPVSALDVSIQAQIINLLEDLQQRLKLTFLFIAHDLSVVKHISHRVAVMYLGNIVEISDSEELYAKARHPYTKALLNAVPIPDPAIEQERERRMLPGEVPSVMKRPAGCCFCDRCELSDERCRKEKPELVWDGKKHGTACFQIT</sequence>
<dbReference type="GO" id="GO:0005524">
    <property type="term" value="F:ATP binding"/>
    <property type="evidence" value="ECO:0007669"/>
    <property type="project" value="UniProtKB-KW"/>
</dbReference>
<comment type="caution">
    <text evidence="9">The sequence shown here is derived from an EMBL/GenBank/DDBJ whole genome shotgun (WGS) entry which is preliminary data.</text>
</comment>
<keyword evidence="3" id="KW-0813">Transport</keyword>
<dbReference type="PROSITE" id="PS50893">
    <property type="entry name" value="ABC_TRANSPORTER_2"/>
    <property type="match status" value="2"/>
</dbReference>
<feature type="domain" description="ABC transporter" evidence="8">
    <location>
        <begin position="348"/>
        <end position="599"/>
    </location>
</feature>
<gene>
    <name evidence="9" type="ORF">C7383_10276</name>
</gene>
<dbReference type="NCBIfam" id="NF008453">
    <property type="entry name" value="PRK11308.1"/>
    <property type="match status" value="2"/>
</dbReference>
<dbReference type="GO" id="GO:0016887">
    <property type="term" value="F:ATP hydrolysis activity"/>
    <property type="evidence" value="ECO:0007669"/>
    <property type="project" value="InterPro"/>
</dbReference>
<evidence type="ECO:0000256" key="3">
    <source>
        <dbReference type="ARBA" id="ARBA00022448"/>
    </source>
</evidence>
<accession>A0AB73T856</accession>
<dbReference type="Pfam" id="PF08352">
    <property type="entry name" value="oligo_HPY"/>
    <property type="match status" value="2"/>
</dbReference>
<dbReference type="SUPFAM" id="SSF52540">
    <property type="entry name" value="P-loop containing nucleoside triphosphate hydrolases"/>
    <property type="match status" value="2"/>
</dbReference>
<dbReference type="EMBL" id="QGGY01000002">
    <property type="protein sequence ID" value="PWJ77943.1"/>
    <property type="molecule type" value="Genomic_DNA"/>
</dbReference>
<dbReference type="NCBIfam" id="NF007739">
    <property type="entry name" value="PRK10419.1"/>
    <property type="match status" value="2"/>
</dbReference>
<dbReference type="PROSITE" id="PS00211">
    <property type="entry name" value="ABC_TRANSPORTER_1"/>
    <property type="match status" value="2"/>
</dbReference>
<reference evidence="9 10" key="1">
    <citation type="submission" date="2018-05" db="EMBL/GenBank/DDBJ databases">
        <authorList>
            <person name="Goeker M."/>
            <person name="Huntemann M."/>
            <person name="Clum A."/>
            <person name="Pillay M."/>
            <person name="Palaniappan K."/>
            <person name="Varghese N."/>
            <person name="Mikhailova N."/>
            <person name="Stamatis D."/>
            <person name="Reddy T."/>
            <person name="Daum C."/>
            <person name="Shapiro N."/>
            <person name="Ivanova N."/>
            <person name="Kyrpides N."/>
            <person name="Woyke T."/>
        </authorList>
    </citation>
    <scope>NUCLEOTIDE SEQUENCE [LARGE SCALE GENOMIC DNA]</scope>
    <source>
        <strain evidence="9 10">DSM 26524</strain>
    </source>
</reference>
<dbReference type="Gene3D" id="3.40.50.300">
    <property type="entry name" value="P-loop containing nucleotide triphosphate hydrolases"/>
    <property type="match status" value="2"/>
</dbReference>
<evidence type="ECO:0000256" key="1">
    <source>
        <dbReference type="ARBA" id="ARBA00004202"/>
    </source>
</evidence>
<keyword evidence="10" id="KW-1185">Reference proteome</keyword>
<comment type="subcellular location">
    <subcellularLocation>
        <location evidence="1">Cell membrane</location>
        <topology evidence="1">Peripheral membrane protein</topology>
    </subcellularLocation>
</comment>
<keyword evidence="6 9" id="KW-0067">ATP-binding</keyword>
<dbReference type="InterPro" id="IPR013563">
    <property type="entry name" value="Oligopep_ABC_C"/>
</dbReference>
<dbReference type="SMART" id="SM00382">
    <property type="entry name" value="AAA"/>
    <property type="match status" value="2"/>
</dbReference>
<feature type="domain" description="ABC transporter" evidence="8">
    <location>
        <begin position="5"/>
        <end position="258"/>
    </location>
</feature>
<evidence type="ECO:0000256" key="6">
    <source>
        <dbReference type="ARBA" id="ARBA00022840"/>
    </source>
</evidence>
<dbReference type="GO" id="GO:0015833">
    <property type="term" value="P:peptide transport"/>
    <property type="evidence" value="ECO:0007669"/>
    <property type="project" value="InterPro"/>
</dbReference>
<dbReference type="InterPro" id="IPR027417">
    <property type="entry name" value="P-loop_NTPase"/>
</dbReference>
<dbReference type="InterPro" id="IPR050388">
    <property type="entry name" value="ABC_Ni/Peptide_Import"/>
</dbReference>
<keyword evidence="4" id="KW-1003">Cell membrane</keyword>
<dbReference type="Pfam" id="PF00005">
    <property type="entry name" value="ABC_tran"/>
    <property type="match status" value="2"/>
</dbReference>
<dbReference type="InterPro" id="IPR017871">
    <property type="entry name" value="ABC_transporter-like_CS"/>
</dbReference>
<comment type="similarity">
    <text evidence="2">Belongs to the ABC transporter superfamily.</text>
</comment>
<proteinExistence type="inferred from homology"/>
<organism evidence="9 10">
    <name type="scientific">Murimonas intestini</name>
    <dbReference type="NCBI Taxonomy" id="1337051"/>
    <lineage>
        <taxon>Bacteria</taxon>
        <taxon>Bacillati</taxon>
        <taxon>Bacillota</taxon>
        <taxon>Clostridia</taxon>
        <taxon>Lachnospirales</taxon>
        <taxon>Lachnospiraceae</taxon>
        <taxon>Murimonas</taxon>
    </lineage>
</organism>
<evidence type="ECO:0000256" key="4">
    <source>
        <dbReference type="ARBA" id="ARBA00022475"/>
    </source>
</evidence>
<dbReference type="Proteomes" id="UP000245412">
    <property type="component" value="Unassembled WGS sequence"/>
</dbReference>
<dbReference type="GO" id="GO:0005886">
    <property type="term" value="C:plasma membrane"/>
    <property type="evidence" value="ECO:0007669"/>
    <property type="project" value="UniProtKB-SubCell"/>
</dbReference>
<keyword evidence="7" id="KW-0472">Membrane</keyword>
<dbReference type="AlphaFoldDB" id="A0AB73T856"/>
<evidence type="ECO:0000256" key="2">
    <source>
        <dbReference type="ARBA" id="ARBA00005417"/>
    </source>
</evidence>
<evidence type="ECO:0000313" key="10">
    <source>
        <dbReference type="Proteomes" id="UP000245412"/>
    </source>
</evidence>
<dbReference type="PANTHER" id="PTHR43297">
    <property type="entry name" value="OLIGOPEPTIDE TRANSPORT ATP-BINDING PROTEIN APPD"/>
    <property type="match status" value="1"/>
</dbReference>
<dbReference type="FunFam" id="3.40.50.300:FF:000016">
    <property type="entry name" value="Oligopeptide ABC transporter ATP-binding component"/>
    <property type="match status" value="2"/>
</dbReference>
<protein>
    <submittedName>
        <fullName evidence="9">Peptide/nickel transport system ATP-binding protein</fullName>
    </submittedName>
</protein>
<dbReference type="CDD" id="cd03257">
    <property type="entry name" value="ABC_NikE_OppD_transporters"/>
    <property type="match status" value="2"/>
</dbReference>
<name>A0AB73T856_9FIRM</name>
<evidence type="ECO:0000313" key="9">
    <source>
        <dbReference type="EMBL" id="PWJ77943.1"/>
    </source>
</evidence>
<dbReference type="InterPro" id="IPR003439">
    <property type="entry name" value="ABC_transporter-like_ATP-bd"/>
</dbReference>
<evidence type="ECO:0000256" key="5">
    <source>
        <dbReference type="ARBA" id="ARBA00022741"/>
    </source>
</evidence>
<keyword evidence="5" id="KW-0547">Nucleotide-binding</keyword>
<dbReference type="NCBIfam" id="TIGR01727">
    <property type="entry name" value="oligo_HPY"/>
    <property type="match status" value="2"/>
</dbReference>